<accession>A0A2K3MA64</accession>
<comment type="caution">
    <text evidence="1">The sequence shown here is derived from an EMBL/GenBank/DDBJ whole genome shotgun (WGS) entry which is preliminary data.</text>
</comment>
<gene>
    <name evidence="1" type="ORF">L195_g043771</name>
</gene>
<name>A0A2K3MA64_TRIPR</name>
<evidence type="ECO:0000313" key="1">
    <source>
        <dbReference type="EMBL" id="PNX87677.1"/>
    </source>
</evidence>
<reference evidence="1 2" key="2">
    <citation type="journal article" date="2017" name="Front. Plant Sci.">
        <title>Gene Classification and Mining of Molecular Markers Useful in Red Clover (Trifolium pratense) Breeding.</title>
        <authorList>
            <person name="Istvanek J."/>
            <person name="Dluhosova J."/>
            <person name="Dluhos P."/>
            <person name="Patkova L."/>
            <person name="Nedelnik J."/>
            <person name="Repkova J."/>
        </authorList>
    </citation>
    <scope>NUCLEOTIDE SEQUENCE [LARGE SCALE GENOMIC DNA]</scope>
    <source>
        <strain evidence="2">cv. Tatra</strain>
        <tissue evidence="1">Young leaves</tissue>
    </source>
</reference>
<protein>
    <submittedName>
        <fullName evidence="1">Uncharacterized protein</fullName>
    </submittedName>
</protein>
<dbReference type="AlphaFoldDB" id="A0A2K3MA64"/>
<organism evidence="1 2">
    <name type="scientific">Trifolium pratense</name>
    <name type="common">Red clover</name>
    <dbReference type="NCBI Taxonomy" id="57577"/>
    <lineage>
        <taxon>Eukaryota</taxon>
        <taxon>Viridiplantae</taxon>
        <taxon>Streptophyta</taxon>
        <taxon>Embryophyta</taxon>
        <taxon>Tracheophyta</taxon>
        <taxon>Spermatophyta</taxon>
        <taxon>Magnoliopsida</taxon>
        <taxon>eudicotyledons</taxon>
        <taxon>Gunneridae</taxon>
        <taxon>Pentapetalae</taxon>
        <taxon>rosids</taxon>
        <taxon>fabids</taxon>
        <taxon>Fabales</taxon>
        <taxon>Fabaceae</taxon>
        <taxon>Papilionoideae</taxon>
        <taxon>50 kb inversion clade</taxon>
        <taxon>NPAAA clade</taxon>
        <taxon>Hologalegina</taxon>
        <taxon>IRL clade</taxon>
        <taxon>Trifolieae</taxon>
        <taxon>Trifolium</taxon>
    </lineage>
</organism>
<dbReference type="Proteomes" id="UP000236291">
    <property type="component" value="Unassembled WGS sequence"/>
</dbReference>
<reference evidence="1 2" key="1">
    <citation type="journal article" date="2014" name="Am. J. Bot.">
        <title>Genome assembly and annotation for red clover (Trifolium pratense; Fabaceae).</title>
        <authorList>
            <person name="Istvanek J."/>
            <person name="Jaros M."/>
            <person name="Krenek A."/>
            <person name="Repkova J."/>
        </authorList>
    </citation>
    <scope>NUCLEOTIDE SEQUENCE [LARGE SCALE GENOMIC DNA]</scope>
    <source>
        <strain evidence="2">cv. Tatra</strain>
        <tissue evidence="1">Young leaves</tissue>
    </source>
</reference>
<sequence length="70" mass="8321">MEKEKIDSDLYSSLSPSLRYPVASPASALQIFQGWFCCERDRLKKKGEFDEVLFFRSMVSRDLRRKKWNV</sequence>
<proteinExistence type="predicted"/>
<dbReference type="EMBL" id="ASHM01054460">
    <property type="protein sequence ID" value="PNX87677.1"/>
    <property type="molecule type" value="Genomic_DNA"/>
</dbReference>
<evidence type="ECO:0000313" key="2">
    <source>
        <dbReference type="Proteomes" id="UP000236291"/>
    </source>
</evidence>